<sequence length="142" mass="14721">MTIPDAPATTPDAPAPDWSALLADPAPVRDVLGMPAPPLSGYDLFSVHFDEREASVTLGFTAPGPPAAATAGRAAGGRTAVEFFLVLTGLDEVEVDGWSHRPLDSVTLADGSAALSGHGARISFTWTRARADRPRGYLLGSP</sequence>
<dbReference type="RefSeq" id="WP_329495638.1">
    <property type="nucleotide sequence ID" value="NZ_CP108460.1"/>
</dbReference>
<evidence type="ECO:0000313" key="1">
    <source>
        <dbReference type="EMBL" id="WUS58261.1"/>
    </source>
</evidence>
<protein>
    <submittedName>
        <fullName evidence="1">Immunity 50 family protein</fullName>
    </submittedName>
</protein>
<name>A0ABZ1WBL5_9ACTN</name>
<reference evidence="1 2" key="1">
    <citation type="submission" date="2022-10" db="EMBL/GenBank/DDBJ databases">
        <title>The complete genomes of actinobacterial strains from the NBC collection.</title>
        <authorList>
            <person name="Joergensen T.S."/>
            <person name="Alvarez Arevalo M."/>
            <person name="Sterndorff E.B."/>
            <person name="Faurdal D."/>
            <person name="Vuksanovic O."/>
            <person name="Mourched A.-S."/>
            <person name="Charusanti P."/>
            <person name="Shaw S."/>
            <person name="Blin K."/>
            <person name="Weber T."/>
        </authorList>
    </citation>
    <scope>NUCLEOTIDE SEQUENCE [LARGE SCALE GENOMIC DNA]</scope>
    <source>
        <strain evidence="1 2">NBC_01247</strain>
    </source>
</reference>
<gene>
    <name evidence="1" type="ORF">OG469_23745</name>
</gene>
<evidence type="ECO:0000313" key="2">
    <source>
        <dbReference type="Proteomes" id="UP001432014"/>
    </source>
</evidence>
<keyword evidence="2" id="KW-1185">Reference proteome</keyword>
<dbReference type="Proteomes" id="UP001432014">
    <property type="component" value="Chromosome"/>
</dbReference>
<proteinExistence type="predicted"/>
<accession>A0ABZ1WBL5</accession>
<organism evidence="1 2">
    <name type="scientific">Kitasatospora herbaricolor</name>
    <dbReference type="NCBI Taxonomy" id="68217"/>
    <lineage>
        <taxon>Bacteria</taxon>
        <taxon>Bacillati</taxon>
        <taxon>Actinomycetota</taxon>
        <taxon>Actinomycetes</taxon>
        <taxon>Kitasatosporales</taxon>
        <taxon>Streptomycetaceae</taxon>
        <taxon>Kitasatospora</taxon>
    </lineage>
</organism>
<dbReference type="EMBL" id="CP108482">
    <property type="protein sequence ID" value="WUS58261.1"/>
    <property type="molecule type" value="Genomic_DNA"/>
</dbReference>